<comment type="caution">
    <text evidence="1">The sequence shown here is derived from an EMBL/GenBank/DDBJ whole genome shotgun (WGS) entry which is preliminary data.</text>
</comment>
<evidence type="ECO:0000313" key="2">
    <source>
        <dbReference type="Proteomes" id="UP000245119"/>
    </source>
</evidence>
<gene>
    <name evidence="1" type="ORF">C0Q70_21337</name>
</gene>
<dbReference type="PROSITE" id="PS51257">
    <property type="entry name" value="PROKAR_LIPOPROTEIN"/>
    <property type="match status" value="1"/>
</dbReference>
<name>A0A2T7NCA2_POMCA</name>
<dbReference type="Proteomes" id="UP000245119">
    <property type="component" value="Linkage Group LG14"/>
</dbReference>
<protein>
    <submittedName>
        <fullName evidence="1">Uncharacterized protein</fullName>
    </submittedName>
</protein>
<accession>A0A2T7NCA2</accession>
<evidence type="ECO:0000313" key="1">
    <source>
        <dbReference type="EMBL" id="PVD18785.1"/>
    </source>
</evidence>
<sequence length="524" mass="59861">MWRGGVRRDSFVYQQRALTARGFSIHPVSSTLIACKRGLEGGGGEIRSWRLREEACCAVICYQFFIKSQEGSKETIEMGNGHSLHAHKVCADSLSSAVFPEPSWDNVNSEELEMTDFSRGSNPHHSFGDGRKDPTTTCVQDLQDFEDDEEFEEELSWLMSSEDYLVACCLAPDSKEAWQDGQFQEEDMLVDEDDDEDEDFDNLSDKHRTLFQLSQKTGKYSIDDNGFPPKRRFSTTEPSSGLKQTWCSPLPSRSLVWKWMLPAGQTTTRPQKTTMIDMASQCPTGQQRVGTVQVSWTVAEGQDEMERAEVDWLCEPEWNNQEMEIFWHLLEPHFKKLLQVRDWRQLPDPCLPIVFLDPGDSHLLDRSLLHIQWHIWKGHYSQAVSDFRFVKGHFECSSRSLFLCKDRRDDIENLKLISVMDVSLPETLSEQIVTGPQPRKQMLHIRAQTVTTVRTNVLSLMKAAIPLTNSILQRTVPGLGLHPPGGVWPRDNSSDRESVGVCLIYTRHRRSSTGRKRGNVESPH</sequence>
<dbReference type="EMBL" id="PZQS01000014">
    <property type="protein sequence ID" value="PVD18785.1"/>
    <property type="molecule type" value="Genomic_DNA"/>
</dbReference>
<dbReference type="AlphaFoldDB" id="A0A2T7NCA2"/>
<proteinExistence type="predicted"/>
<dbReference type="OrthoDB" id="10574497at2759"/>
<organism evidence="1 2">
    <name type="scientific">Pomacea canaliculata</name>
    <name type="common">Golden apple snail</name>
    <dbReference type="NCBI Taxonomy" id="400727"/>
    <lineage>
        <taxon>Eukaryota</taxon>
        <taxon>Metazoa</taxon>
        <taxon>Spiralia</taxon>
        <taxon>Lophotrochozoa</taxon>
        <taxon>Mollusca</taxon>
        <taxon>Gastropoda</taxon>
        <taxon>Caenogastropoda</taxon>
        <taxon>Architaenioglossa</taxon>
        <taxon>Ampullarioidea</taxon>
        <taxon>Ampullariidae</taxon>
        <taxon>Pomacea</taxon>
    </lineage>
</organism>
<reference evidence="1 2" key="1">
    <citation type="submission" date="2018-04" db="EMBL/GenBank/DDBJ databases">
        <title>The genome of golden apple snail Pomacea canaliculata provides insight into stress tolerance and invasive adaptation.</title>
        <authorList>
            <person name="Liu C."/>
            <person name="Liu B."/>
            <person name="Ren Y."/>
            <person name="Zhang Y."/>
            <person name="Wang H."/>
            <person name="Li S."/>
            <person name="Jiang F."/>
            <person name="Yin L."/>
            <person name="Zhang G."/>
            <person name="Qian W."/>
            <person name="Fan W."/>
        </authorList>
    </citation>
    <scope>NUCLEOTIDE SEQUENCE [LARGE SCALE GENOMIC DNA]</scope>
    <source>
        <strain evidence="1">SZHN2017</strain>
        <tissue evidence="1">Muscle</tissue>
    </source>
</reference>
<keyword evidence="2" id="KW-1185">Reference proteome</keyword>